<evidence type="ECO:0000256" key="1">
    <source>
        <dbReference type="ARBA" id="ARBA00004141"/>
    </source>
</evidence>
<organism evidence="7 8">
    <name type="scientific">Teladorsagia circumcincta</name>
    <name type="common">Brown stomach worm</name>
    <name type="synonym">Ostertagia circumcincta</name>
    <dbReference type="NCBI Taxonomy" id="45464"/>
    <lineage>
        <taxon>Eukaryota</taxon>
        <taxon>Metazoa</taxon>
        <taxon>Ecdysozoa</taxon>
        <taxon>Nematoda</taxon>
        <taxon>Chromadorea</taxon>
        <taxon>Rhabditida</taxon>
        <taxon>Rhabditina</taxon>
        <taxon>Rhabditomorpha</taxon>
        <taxon>Strongyloidea</taxon>
        <taxon>Trichostrongylidae</taxon>
        <taxon>Teladorsagia</taxon>
    </lineage>
</organism>
<comment type="subcellular location">
    <subcellularLocation>
        <location evidence="1">Membrane</location>
        <topology evidence="1">Multi-pass membrane protein</topology>
    </subcellularLocation>
</comment>
<proteinExistence type="inferred from homology"/>
<evidence type="ECO:0000313" key="8">
    <source>
        <dbReference type="Proteomes" id="UP000230423"/>
    </source>
</evidence>
<protein>
    <submittedName>
        <fullName evidence="7">Uncharacterized protein</fullName>
    </submittedName>
</protein>
<dbReference type="InterPro" id="IPR051080">
    <property type="entry name" value="Nematode_rcpt-like_serp_alpha"/>
</dbReference>
<reference evidence="7 8" key="1">
    <citation type="submission" date="2015-09" db="EMBL/GenBank/DDBJ databases">
        <title>Draft genome of the parasitic nematode Teladorsagia circumcincta isolate WARC Sus (inbred).</title>
        <authorList>
            <person name="Mitreva M."/>
        </authorList>
    </citation>
    <scope>NUCLEOTIDE SEQUENCE [LARGE SCALE GENOMIC DNA]</scope>
    <source>
        <strain evidence="7 8">S</strain>
    </source>
</reference>
<sequence length="233" mass="26812">MTKVQGVANGTGTCPCQHVDDDDVNVVDVSETIKKYFECHELCNKQYKHHTAHPIFDNIGTVQPEPASSHLFFLTLPSNILCGFFRRIAGTFSMVIERAVALWKRQQYESYGPKLGIISAIASIAVSFSSTAWAAQHENFTPQTFYCSSSSEKTAYRLMFRKSFSQQSYQLRENANVIPFYTTISPILMWLIIRWSKKMKTMKVKRIRMKTKSEEDAYFLELKRVWNTVPPIK</sequence>
<dbReference type="OrthoDB" id="5820030at2759"/>
<evidence type="ECO:0000313" key="7">
    <source>
        <dbReference type="EMBL" id="PIO75717.1"/>
    </source>
</evidence>
<name>A0A2G9UZQ4_TELCI</name>
<keyword evidence="4 6" id="KW-0472">Membrane</keyword>
<dbReference type="EMBL" id="KZ345112">
    <property type="protein sequence ID" value="PIO75717.1"/>
    <property type="molecule type" value="Genomic_DNA"/>
</dbReference>
<feature type="transmembrane region" description="Helical" evidence="6">
    <location>
        <begin position="115"/>
        <end position="135"/>
    </location>
</feature>
<accession>A0A2G9UZQ4</accession>
<dbReference type="PANTHER" id="PTHR31357">
    <property type="entry name" value="SERPENTINE RECEPTOR CLASS ALPHA-10"/>
    <property type="match status" value="1"/>
</dbReference>
<evidence type="ECO:0000256" key="5">
    <source>
        <dbReference type="ARBA" id="ARBA00037994"/>
    </source>
</evidence>
<dbReference type="Pfam" id="PF10292">
    <property type="entry name" value="7TM_GPCR_Srab"/>
    <property type="match status" value="1"/>
</dbReference>
<dbReference type="PANTHER" id="PTHR31357:SF5">
    <property type="entry name" value="SERPENTINE RECEPTOR CLASS ALPHA-1-RELATED"/>
    <property type="match status" value="1"/>
</dbReference>
<dbReference type="GO" id="GO:0016020">
    <property type="term" value="C:membrane"/>
    <property type="evidence" value="ECO:0007669"/>
    <property type="project" value="UniProtKB-SubCell"/>
</dbReference>
<keyword evidence="3 6" id="KW-1133">Transmembrane helix</keyword>
<evidence type="ECO:0000256" key="3">
    <source>
        <dbReference type="ARBA" id="ARBA00022989"/>
    </source>
</evidence>
<evidence type="ECO:0000256" key="4">
    <source>
        <dbReference type="ARBA" id="ARBA00023136"/>
    </source>
</evidence>
<keyword evidence="2 6" id="KW-0812">Transmembrane</keyword>
<dbReference type="Proteomes" id="UP000230423">
    <property type="component" value="Unassembled WGS sequence"/>
</dbReference>
<dbReference type="GO" id="GO:0004984">
    <property type="term" value="F:olfactory receptor activity"/>
    <property type="evidence" value="ECO:0007669"/>
    <property type="project" value="TreeGrafter"/>
</dbReference>
<keyword evidence="8" id="KW-1185">Reference proteome</keyword>
<feature type="transmembrane region" description="Helical" evidence="6">
    <location>
        <begin position="178"/>
        <end position="196"/>
    </location>
</feature>
<gene>
    <name evidence="7" type="ORF">TELCIR_02229</name>
</gene>
<evidence type="ECO:0000256" key="6">
    <source>
        <dbReference type="SAM" id="Phobius"/>
    </source>
</evidence>
<dbReference type="InterPro" id="IPR019408">
    <property type="entry name" value="7TM_GPCR_serpentine_rcpt_Srab"/>
</dbReference>
<comment type="similarity">
    <text evidence="5">Belongs to the nematode receptor-like protein sra family.</text>
</comment>
<dbReference type="AlphaFoldDB" id="A0A2G9UZQ4"/>
<evidence type="ECO:0000256" key="2">
    <source>
        <dbReference type="ARBA" id="ARBA00022692"/>
    </source>
</evidence>